<evidence type="ECO:0000256" key="10">
    <source>
        <dbReference type="RuleBase" id="RU361115"/>
    </source>
</evidence>
<evidence type="ECO:0000256" key="4">
    <source>
        <dbReference type="ARBA" id="ARBA00022692"/>
    </source>
</evidence>
<dbReference type="EMBL" id="JBAMIC010000002">
    <property type="protein sequence ID" value="KAK7112176.1"/>
    <property type="molecule type" value="Genomic_DNA"/>
</dbReference>
<evidence type="ECO:0000256" key="8">
    <source>
        <dbReference type="ARBA" id="ARBA00023136"/>
    </source>
</evidence>
<dbReference type="GO" id="GO:0034625">
    <property type="term" value="P:fatty acid elongation, monounsaturated fatty acid"/>
    <property type="evidence" value="ECO:0007669"/>
    <property type="project" value="TreeGrafter"/>
</dbReference>
<dbReference type="PANTHER" id="PTHR11157">
    <property type="entry name" value="FATTY ACID ACYL TRANSFERASE-RELATED"/>
    <property type="match status" value="1"/>
</dbReference>
<evidence type="ECO:0000256" key="7">
    <source>
        <dbReference type="ARBA" id="ARBA00023098"/>
    </source>
</evidence>
<feature type="transmembrane region" description="Helical" evidence="10">
    <location>
        <begin position="39"/>
        <end position="57"/>
    </location>
</feature>
<sequence length="281" mass="32931">MAAAVEREGVHNYSYVFPFEKNWNESIFLKYMLERWTDSFVYAAIYVVVVFGGQLLMKTRPRYDLRPILALWSGILAIFSIAGAIRTVPELVTAVGKHSLQYSICVPTYFKGVTGFWSFLFTVSKVYELGDTLFIILRKQPLIFLHWYHHITVLLYVWYSYTDHTAPGRWFMVMNYVVHSLMYSYYALRALRISIPKWISIVITSSQLLQMIVGVCINIMIYQIKGRGEFCQQTYENLNYSSLMYFSYFVLFAHFFYTTYIIEKPKGVLPKPSDARDKKHA</sequence>
<evidence type="ECO:0000313" key="11">
    <source>
        <dbReference type="EMBL" id="KAK7112176.1"/>
    </source>
</evidence>
<gene>
    <name evidence="11" type="ORF">V1264_011666</name>
</gene>
<keyword evidence="8 10" id="KW-0472">Membrane</keyword>
<accession>A0AAN9BVG2</accession>
<evidence type="ECO:0000256" key="9">
    <source>
        <dbReference type="ARBA" id="ARBA00023160"/>
    </source>
</evidence>
<keyword evidence="7 10" id="KW-0443">Lipid metabolism</keyword>
<evidence type="ECO:0000256" key="3">
    <source>
        <dbReference type="ARBA" id="ARBA00022679"/>
    </source>
</evidence>
<dbReference type="GO" id="GO:0042761">
    <property type="term" value="P:very long-chain fatty acid biosynthetic process"/>
    <property type="evidence" value="ECO:0007669"/>
    <property type="project" value="TreeGrafter"/>
</dbReference>
<keyword evidence="6 10" id="KW-1133">Transmembrane helix</keyword>
<comment type="similarity">
    <text evidence="10">Belongs to the ELO family.</text>
</comment>
<dbReference type="GO" id="GO:0030148">
    <property type="term" value="P:sphingolipid biosynthetic process"/>
    <property type="evidence" value="ECO:0007669"/>
    <property type="project" value="TreeGrafter"/>
</dbReference>
<dbReference type="InterPro" id="IPR030457">
    <property type="entry name" value="ELO_CS"/>
</dbReference>
<dbReference type="AlphaFoldDB" id="A0AAN9BVG2"/>
<name>A0AAN9BVG2_9CAEN</name>
<keyword evidence="5 10" id="KW-0276">Fatty acid metabolism</keyword>
<dbReference type="Pfam" id="PF01151">
    <property type="entry name" value="ELO"/>
    <property type="match status" value="1"/>
</dbReference>
<evidence type="ECO:0000256" key="1">
    <source>
        <dbReference type="ARBA" id="ARBA00004141"/>
    </source>
</evidence>
<dbReference type="InterPro" id="IPR002076">
    <property type="entry name" value="ELO_fam"/>
</dbReference>
<keyword evidence="3 10" id="KW-0808">Transferase</keyword>
<keyword evidence="9 10" id="KW-0275">Fatty acid biosynthesis</keyword>
<evidence type="ECO:0000256" key="5">
    <source>
        <dbReference type="ARBA" id="ARBA00022832"/>
    </source>
</evidence>
<keyword evidence="2 10" id="KW-0444">Lipid biosynthesis</keyword>
<comment type="subcellular location">
    <subcellularLocation>
        <location evidence="1">Membrane</location>
        <topology evidence="1">Multi-pass membrane protein</topology>
    </subcellularLocation>
</comment>
<dbReference type="GO" id="GO:0009922">
    <property type="term" value="F:fatty acid elongase activity"/>
    <property type="evidence" value="ECO:0007669"/>
    <property type="project" value="UniProtKB-EC"/>
</dbReference>
<dbReference type="PROSITE" id="PS01188">
    <property type="entry name" value="ELO"/>
    <property type="match status" value="1"/>
</dbReference>
<reference evidence="11 12" key="1">
    <citation type="submission" date="2024-02" db="EMBL/GenBank/DDBJ databases">
        <title>Chromosome-scale genome assembly of the rough periwinkle Littorina saxatilis.</title>
        <authorList>
            <person name="De Jode A."/>
            <person name="Faria R."/>
            <person name="Formenti G."/>
            <person name="Sims Y."/>
            <person name="Smith T.P."/>
            <person name="Tracey A."/>
            <person name="Wood J.M.D."/>
            <person name="Zagrodzka Z.B."/>
            <person name="Johannesson K."/>
            <person name="Butlin R.K."/>
            <person name="Leder E.H."/>
        </authorList>
    </citation>
    <scope>NUCLEOTIDE SEQUENCE [LARGE SCALE GENOMIC DNA]</scope>
    <source>
        <strain evidence="11">Snail1</strain>
        <tissue evidence="11">Muscle</tissue>
    </source>
</reference>
<evidence type="ECO:0000256" key="2">
    <source>
        <dbReference type="ARBA" id="ARBA00022516"/>
    </source>
</evidence>
<organism evidence="11 12">
    <name type="scientific">Littorina saxatilis</name>
    <dbReference type="NCBI Taxonomy" id="31220"/>
    <lineage>
        <taxon>Eukaryota</taxon>
        <taxon>Metazoa</taxon>
        <taxon>Spiralia</taxon>
        <taxon>Lophotrochozoa</taxon>
        <taxon>Mollusca</taxon>
        <taxon>Gastropoda</taxon>
        <taxon>Caenogastropoda</taxon>
        <taxon>Littorinimorpha</taxon>
        <taxon>Littorinoidea</taxon>
        <taxon>Littorinidae</taxon>
        <taxon>Littorina</taxon>
    </lineage>
</organism>
<evidence type="ECO:0000256" key="6">
    <source>
        <dbReference type="ARBA" id="ARBA00022989"/>
    </source>
</evidence>
<feature type="transmembrane region" description="Helical" evidence="10">
    <location>
        <begin position="142"/>
        <end position="161"/>
    </location>
</feature>
<feature type="transmembrane region" description="Helical" evidence="10">
    <location>
        <begin position="100"/>
        <end position="121"/>
    </location>
</feature>
<feature type="transmembrane region" description="Helical" evidence="10">
    <location>
        <begin position="69"/>
        <end position="88"/>
    </location>
</feature>
<protein>
    <recommendedName>
        <fullName evidence="10">Elongation of very long chain fatty acids protein</fullName>
        <ecNumber evidence="10">2.3.1.199</ecNumber>
    </recommendedName>
    <alternativeName>
        <fullName evidence="10">Very-long-chain 3-oxoacyl-CoA synthase</fullName>
    </alternativeName>
</protein>
<dbReference type="GO" id="GO:0005789">
    <property type="term" value="C:endoplasmic reticulum membrane"/>
    <property type="evidence" value="ECO:0007669"/>
    <property type="project" value="TreeGrafter"/>
</dbReference>
<dbReference type="GO" id="GO:0019367">
    <property type="term" value="P:fatty acid elongation, saturated fatty acid"/>
    <property type="evidence" value="ECO:0007669"/>
    <property type="project" value="TreeGrafter"/>
</dbReference>
<dbReference type="EC" id="2.3.1.199" evidence="10"/>
<comment type="caution">
    <text evidence="11">The sequence shown here is derived from an EMBL/GenBank/DDBJ whole genome shotgun (WGS) entry which is preliminary data.</text>
</comment>
<dbReference type="Proteomes" id="UP001374579">
    <property type="component" value="Unassembled WGS sequence"/>
</dbReference>
<keyword evidence="4 10" id="KW-0812">Transmembrane</keyword>
<keyword evidence="12" id="KW-1185">Reference proteome</keyword>
<proteinExistence type="inferred from homology"/>
<feature type="transmembrane region" description="Helical" evidence="10">
    <location>
        <begin position="242"/>
        <end position="262"/>
    </location>
</feature>
<dbReference type="PANTHER" id="PTHR11157:SF17">
    <property type="entry name" value="ELONGATION OF VERY LONG CHAIN FATTY ACIDS PROTEIN 6"/>
    <property type="match status" value="1"/>
</dbReference>
<comment type="catalytic activity">
    <reaction evidence="10">
        <text>a very-long-chain acyl-CoA + malonyl-CoA + H(+) = a very-long-chain 3-oxoacyl-CoA + CO2 + CoA</text>
        <dbReference type="Rhea" id="RHEA:32727"/>
        <dbReference type="ChEBI" id="CHEBI:15378"/>
        <dbReference type="ChEBI" id="CHEBI:16526"/>
        <dbReference type="ChEBI" id="CHEBI:57287"/>
        <dbReference type="ChEBI" id="CHEBI:57384"/>
        <dbReference type="ChEBI" id="CHEBI:90725"/>
        <dbReference type="ChEBI" id="CHEBI:90736"/>
        <dbReference type="EC" id="2.3.1.199"/>
    </reaction>
</comment>
<feature type="transmembrane region" description="Helical" evidence="10">
    <location>
        <begin position="198"/>
        <end position="222"/>
    </location>
</feature>
<feature type="transmembrane region" description="Helical" evidence="10">
    <location>
        <begin position="167"/>
        <end position="186"/>
    </location>
</feature>
<dbReference type="GO" id="GO:0034626">
    <property type="term" value="P:fatty acid elongation, polyunsaturated fatty acid"/>
    <property type="evidence" value="ECO:0007669"/>
    <property type="project" value="TreeGrafter"/>
</dbReference>
<evidence type="ECO:0000313" key="12">
    <source>
        <dbReference type="Proteomes" id="UP001374579"/>
    </source>
</evidence>